<dbReference type="InterPro" id="IPR050134">
    <property type="entry name" value="NAD-dep_sirtuin_deacylases"/>
</dbReference>
<dbReference type="SUPFAM" id="SSF52467">
    <property type="entry name" value="DHS-like NAD/FAD-binding domain"/>
    <property type="match status" value="1"/>
</dbReference>
<name>A0A0A6VP34_KOCRO</name>
<dbReference type="AlphaFoldDB" id="A0A0A6VP34"/>
<proteinExistence type="predicted"/>
<evidence type="ECO:0000256" key="2">
    <source>
        <dbReference type="ARBA" id="ARBA00022679"/>
    </source>
</evidence>
<organism evidence="7 8">
    <name type="scientific">Kocuria rosea subsp. polaris</name>
    <dbReference type="NCBI Taxonomy" id="136273"/>
    <lineage>
        <taxon>Bacteria</taxon>
        <taxon>Bacillati</taxon>
        <taxon>Actinomycetota</taxon>
        <taxon>Actinomycetes</taxon>
        <taxon>Micrococcales</taxon>
        <taxon>Micrococcaceae</taxon>
        <taxon>Kocuria</taxon>
    </lineage>
</organism>
<dbReference type="GO" id="GO:0017136">
    <property type="term" value="F:histone deacetylase activity, NAD-dependent"/>
    <property type="evidence" value="ECO:0007669"/>
    <property type="project" value="TreeGrafter"/>
</dbReference>
<feature type="active site" description="Proton acceptor" evidence="4">
    <location>
        <position position="140"/>
    </location>
</feature>
<protein>
    <recommendedName>
        <fullName evidence="1">protein acetyllysine N-acetyltransferase</fullName>
        <ecNumber evidence="1">2.3.1.286</ecNumber>
    </recommendedName>
</protein>
<dbReference type="PROSITE" id="PS50305">
    <property type="entry name" value="SIRTUIN"/>
    <property type="match status" value="1"/>
</dbReference>
<dbReference type="EC" id="2.3.1.286" evidence="1"/>
<accession>A0A0A6VP34</accession>
<dbReference type="GO" id="GO:0046872">
    <property type="term" value="F:metal ion binding"/>
    <property type="evidence" value="ECO:0007669"/>
    <property type="project" value="UniProtKB-KW"/>
</dbReference>
<feature type="binding site" evidence="4">
    <location>
        <position position="148"/>
    </location>
    <ligand>
        <name>Zn(2+)</name>
        <dbReference type="ChEBI" id="CHEBI:29105"/>
    </ligand>
</feature>
<dbReference type="Gene3D" id="3.30.1600.10">
    <property type="entry name" value="SIR2/SIRT2 'Small Domain"/>
    <property type="match status" value="1"/>
</dbReference>
<feature type="binding site" evidence="4">
    <location>
        <position position="205"/>
    </location>
    <ligand>
        <name>Zn(2+)</name>
        <dbReference type="ChEBI" id="CHEBI:29105"/>
    </ligand>
</feature>
<feature type="domain" description="Deacetylase sirtuin-type" evidence="6">
    <location>
        <begin position="22"/>
        <end position="300"/>
    </location>
</feature>
<dbReference type="RefSeq" id="WP_035929858.1">
    <property type="nucleotide sequence ID" value="NZ_JSUH01000017.1"/>
</dbReference>
<feature type="region of interest" description="Disordered" evidence="5">
    <location>
        <begin position="1"/>
        <end position="21"/>
    </location>
</feature>
<evidence type="ECO:0000256" key="4">
    <source>
        <dbReference type="PROSITE-ProRule" id="PRU00236"/>
    </source>
</evidence>
<gene>
    <name evidence="7" type="ORF">GY22_15665</name>
</gene>
<dbReference type="Pfam" id="PF02146">
    <property type="entry name" value="SIR2"/>
    <property type="match status" value="1"/>
</dbReference>
<evidence type="ECO:0000313" key="8">
    <source>
        <dbReference type="Proteomes" id="UP000030466"/>
    </source>
</evidence>
<dbReference type="InterPro" id="IPR026590">
    <property type="entry name" value="Ssirtuin_cat_dom"/>
</dbReference>
<sequence length="300" mass="31909">MPTVRAGYGAPVHPDQFPDPDAAGLEAGLAGAAALLGGRRTAVLTGAGISTESGIPDYRGPGSTPRTPMTFDEFMGSAAMRSHYWARNQYGWRHLARARPNAGHAALARLEETGSVTGVVTQNIDRLHQAAGSLNVVDLHGRYTQVGCMRCATRIPRAVLSDLFDELNPGFYDSISSPDDIDFAPDADAVVPRTAGFRVPDCPVCGGVLKPDVVFFGENAPRHRVLRALRMVDAADALLVVGSSLTVNSGRRFVRHAVRADVPVVIVNHGRTRGDAAARLKVDASATAFLVGLEQRLARP</sequence>
<dbReference type="GO" id="GO:0070403">
    <property type="term" value="F:NAD+ binding"/>
    <property type="evidence" value="ECO:0007669"/>
    <property type="project" value="InterPro"/>
</dbReference>
<evidence type="ECO:0000256" key="1">
    <source>
        <dbReference type="ARBA" id="ARBA00012928"/>
    </source>
</evidence>
<keyword evidence="2" id="KW-0808">Transferase</keyword>
<dbReference type="NCBIfam" id="NF003738">
    <property type="entry name" value="PRK05333.1"/>
    <property type="match status" value="1"/>
</dbReference>
<keyword evidence="4" id="KW-0479">Metal-binding</keyword>
<dbReference type="InterPro" id="IPR003000">
    <property type="entry name" value="Sirtuin"/>
</dbReference>
<dbReference type="PANTHER" id="PTHR11085">
    <property type="entry name" value="NAD-DEPENDENT PROTEIN DEACYLASE SIRTUIN-5, MITOCHONDRIAL-RELATED"/>
    <property type="match status" value="1"/>
</dbReference>
<dbReference type="InterPro" id="IPR029035">
    <property type="entry name" value="DHS-like_NAD/FAD-binding_dom"/>
</dbReference>
<dbReference type="InterPro" id="IPR026591">
    <property type="entry name" value="Sirtuin_cat_small_dom_sf"/>
</dbReference>
<dbReference type="PANTHER" id="PTHR11085:SF10">
    <property type="entry name" value="NAD-DEPENDENT PROTEIN DEACYLASE SIRTUIN-5, MITOCHONDRIAL-RELATED"/>
    <property type="match status" value="1"/>
</dbReference>
<evidence type="ECO:0000259" key="6">
    <source>
        <dbReference type="PROSITE" id="PS50305"/>
    </source>
</evidence>
<keyword evidence="8" id="KW-1185">Reference proteome</keyword>
<evidence type="ECO:0000256" key="3">
    <source>
        <dbReference type="ARBA" id="ARBA00023027"/>
    </source>
</evidence>
<dbReference type="EMBL" id="JSUH01000017">
    <property type="protein sequence ID" value="KHD96436.1"/>
    <property type="molecule type" value="Genomic_DNA"/>
</dbReference>
<feature type="binding site" evidence="4">
    <location>
        <position position="202"/>
    </location>
    <ligand>
        <name>Zn(2+)</name>
        <dbReference type="ChEBI" id="CHEBI:29105"/>
    </ligand>
</feature>
<dbReference type="Proteomes" id="UP000030466">
    <property type="component" value="Unassembled WGS sequence"/>
</dbReference>
<evidence type="ECO:0000256" key="5">
    <source>
        <dbReference type="SAM" id="MobiDB-lite"/>
    </source>
</evidence>
<dbReference type="Gene3D" id="3.40.50.1220">
    <property type="entry name" value="TPP-binding domain"/>
    <property type="match status" value="1"/>
</dbReference>
<feature type="binding site" evidence="4">
    <location>
        <position position="151"/>
    </location>
    <ligand>
        <name>Zn(2+)</name>
        <dbReference type="ChEBI" id="CHEBI:29105"/>
    </ligand>
</feature>
<dbReference type="OrthoDB" id="9800582at2"/>
<keyword evidence="4" id="KW-0862">Zinc</keyword>
<keyword evidence="3" id="KW-0520">NAD</keyword>
<comment type="caution">
    <text evidence="7">The sequence shown here is derived from an EMBL/GenBank/DDBJ whole genome shotgun (WGS) entry which is preliminary data.</text>
</comment>
<reference evidence="7 8" key="1">
    <citation type="journal article" date="2003" name="Int. J. Syst. Evol. Microbiol.">
        <title>Kocuria polaris sp. nov., an orange-pigmented psychrophilic bacterium isolated from an Antarctic cyanobacterial mat sample.</title>
        <authorList>
            <person name="Reddy G.S."/>
            <person name="Prakash J.S."/>
            <person name="Prabahar V."/>
            <person name="Matsumoto G.I."/>
            <person name="Stackebrandt E."/>
            <person name="Shivaji S."/>
        </authorList>
    </citation>
    <scope>NUCLEOTIDE SEQUENCE [LARGE SCALE GENOMIC DNA]</scope>
    <source>
        <strain evidence="7 8">CMS 76or</strain>
    </source>
</reference>
<evidence type="ECO:0000313" key="7">
    <source>
        <dbReference type="EMBL" id="KHD96436.1"/>
    </source>
</evidence>